<dbReference type="AlphaFoldDB" id="A0A2U3LGX3"/>
<name>A0A2U3LGX3_9FIRM</name>
<organism evidence="2 3">
    <name type="scientific">Candidatus Desulfosporosinus infrequens</name>
    <dbReference type="NCBI Taxonomy" id="2043169"/>
    <lineage>
        <taxon>Bacteria</taxon>
        <taxon>Bacillati</taxon>
        <taxon>Bacillota</taxon>
        <taxon>Clostridia</taxon>
        <taxon>Eubacteriales</taxon>
        <taxon>Desulfitobacteriaceae</taxon>
        <taxon>Desulfosporosinus</taxon>
    </lineage>
</organism>
<feature type="domain" description="AAA" evidence="1">
    <location>
        <begin position="18"/>
        <end position="193"/>
    </location>
</feature>
<accession>A0A2U3LGX3</accession>
<evidence type="ECO:0000313" key="3">
    <source>
        <dbReference type="Proteomes" id="UP000238916"/>
    </source>
</evidence>
<dbReference type="PANTHER" id="PTHR13696:SF99">
    <property type="entry name" value="COBYRINIC ACID AC-DIAMIDE SYNTHASE"/>
    <property type="match status" value="1"/>
</dbReference>
<evidence type="ECO:0000313" key="2">
    <source>
        <dbReference type="EMBL" id="SPF51104.1"/>
    </source>
</evidence>
<sequence>MKKGRFMSIIKPPIKKARVISVVTQKGGVGKTATAINMSVGLHKLGYKVAAIDLDPQGQLAEGFGINRKVLKRTMLDVLLGLVDMKEIKEFAYGVDLYLSNRSLADLGGIVKAPLYPDPNILLKKAIVQIDTKYDFIIIDTPPTVSIFNRNALNASTDAVIPMQPEGMAVKGAEDMLEFIREVQKSSNAQLKILGVLATMVQNTGLHNTVMQDIRKSFINTDIIVFDTIIKRTIRYGLAQTNGVPNTENFPEYTEFLKEALFSETA</sequence>
<dbReference type="InterPro" id="IPR025669">
    <property type="entry name" value="AAA_dom"/>
</dbReference>
<evidence type="ECO:0000259" key="1">
    <source>
        <dbReference type="Pfam" id="PF13614"/>
    </source>
</evidence>
<dbReference type="Pfam" id="PF13614">
    <property type="entry name" value="AAA_31"/>
    <property type="match status" value="1"/>
</dbReference>
<dbReference type="SUPFAM" id="SSF52540">
    <property type="entry name" value="P-loop containing nucleoside triphosphate hydrolases"/>
    <property type="match status" value="1"/>
</dbReference>
<dbReference type="InterPro" id="IPR050678">
    <property type="entry name" value="DNA_Partitioning_ATPase"/>
</dbReference>
<dbReference type="OrthoDB" id="9815116at2"/>
<dbReference type="Proteomes" id="UP000238916">
    <property type="component" value="Unassembled WGS sequence"/>
</dbReference>
<protein>
    <submittedName>
        <fullName evidence="2">CobQ/CobB/MinD/ParA nucleotide binding domain protein</fullName>
    </submittedName>
</protein>
<dbReference type="CDD" id="cd02042">
    <property type="entry name" value="ParAB_family"/>
    <property type="match status" value="1"/>
</dbReference>
<dbReference type="Gene3D" id="3.40.50.300">
    <property type="entry name" value="P-loop containing nucleotide triphosphate hydrolases"/>
    <property type="match status" value="1"/>
</dbReference>
<reference evidence="3" key="1">
    <citation type="submission" date="2018-02" db="EMBL/GenBank/DDBJ databases">
        <authorList>
            <person name="Hausmann B."/>
        </authorList>
    </citation>
    <scope>NUCLEOTIDE SEQUENCE [LARGE SCALE GENOMIC DNA]</scope>
    <source>
        <strain evidence="3">Peat soil MAG SbF1</strain>
    </source>
</reference>
<dbReference type="EMBL" id="OMOF01000443">
    <property type="protein sequence ID" value="SPF51104.1"/>
    <property type="molecule type" value="Genomic_DNA"/>
</dbReference>
<proteinExistence type="predicted"/>
<dbReference type="InterPro" id="IPR027417">
    <property type="entry name" value="P-loop_NTPase"/>
</dbReference>
<dbReference type="PANTHER" id="PTHR13696">
    <property type="entry name" value="P-LOOP CONTAINING NUCLEOSIDE TRIPHOSPHATE HYDROLASE"/>
    <property type="match status" value="1"/>
</dbReference>
<gene>
    <name evidence="2" type="ORF">SBF1_4980006</name>
</gene>